<sequence length="66" mass="7411">IIGKHGPMAKRLCNKDPFTASFLPILARMFPNAKYILMIRDARAVIHSLIDRHVPVVGFNHSDAEV</sequence>
<name>A0A2G9U265_TELCI</name>
<comment type="function">
    <text evidence="5">Catalyzes the O-sulfation of tyrosine residues within acidic motifs of polypeptides, using 3'-phosphoadenylyl sulfate (PAPS) as cosubstrate.</text>
</comment>
<accession>A0A2G9U265</accession>
<keyword evidence="7" id="KW-1185">Reference proteome</keyword>
<evidence type="ECO:0000256" key="4">
    <source>
        <dbReference type="ARBA" id="ARBA00048460"/>
    </source>
</evidence>
<evidence type="ECO:0000256" key="5">
    <source>
        <dbReference type="RuleBase" id="RU365018"/>
    </source>
</evidence>
<gene>
    <name evidence="6" type="ORF">TELCIR_14041</name>
</gene>
<feature type="non-terminal residue" evidence="6">
    <location>
        <position position="1"/>
    </location>
</feature>
<dbReference type="InterPro" id="IPR026634">
    <property type="entry name" value="TPST-like"/>
</dbReference>
<dbReference type="PANTHER" id="PTHR12788:SF7">
    <property type="entry name" value="PROTEIN-TYROSINE SULFOTRANSFERASE-RELATED"/>
    <property type="match status" value="1"/>
</dbReference>
<dbReference type="PANTHER" id="PTHR12788">
    <property type="entry name" value="PROTEIN-TYROSINE SULFOTRANSFERASE 2"/>
    <property type="match status" value="1"/>
</dbReference>
<evidence type="ECO:0000256" key="1">
    <source>
        <dbReference type="ARBA" id="ARBA00009988"/>
    </source>
</evidence>
<dbReference type="InterPro" id="IPR027417">
    <property type="entry name" value="P-loop_NTPase"/>
</dbReference>
<dbReference type="OrthoDB" id="5843358at2759"/>
<dbReference type="SUPFAM" id="SSF52540">
    <property type="entry name" value="P-loop containing nucleoside triphosphate hydrolases"/>
    <property type="match status" value="1"/>
</dbReference>
<organism evidence="6 7">
    <name type="scientific">Teladorsagia circumcincta</name>
    <name type="common">Brown stomach worm</name>
    <name type="synonym">Ostertagia circumcincta</name>
    <dbReference type="NCBI Taxonomy" id="45464"/>
    <lineage>
        <taxon>Eukaryota</taxon>
        <taxon>Metazoa</taxon>
        <taxon>Ecdysozoa</taxon>
        <taxon>Nematoda</taxon>
        <taxon>Chromadorea</taxon>
        <taxon>Rhabditida</taxon>
        <taxon>Rhabditina</taxon>
        <taxon>Rhabditomorpha</taxon>
        <taxon>Strongyloidea</taxon>
        <taxon>Trichostrongylidae</taxon>
        <taxon>Teladorsagia</taxon>
    </lineage>
</organism>
<dbReference type="EMBL" id="KZ349993">
    <property type="protein sequence ID" value="PIO64337.1"/>
    <property type="molecule type" value="Genomic_DNA"/>
</dbReference>
<evidence type="ECO:0000313" key="6">
    <source>
        <dbReference type="EMBL" id="PIO64337.1"/>
    </source>
</evidence>
<evidence type="ECO:0000313" key="7">
    <source>
        <dbReference type="Proteomes" id="UP000230423"/>
    </source>
</evidence>
<proteinExistence type="inferred from homology"/>
<comment type="similarity">
    <text evidence="1 5">Belongs to the protein sulfotransferase family.</text>
</comment>
<reference evidence="6 7" key="1">
    <citation type="submission" date="2015-09" db="EMBL/GenBank/DDBJ databases">
        <title>Draft genome of the parasitic nematode Teladorsagia circumcincta isolate WARC Sus (inbred).</title>
        <authorList>
            <person name="Mitreva M."/>
        </authorList>
    </citation>
    <scope>NUCLEOTIDE SEQUENCE [LARGE SCALE GENOMIC DNA]</scope>
    <source>
        <strain evidence="6 7">S</strain>
    </source>
</reference>
<dbReference type="Pfam" id="PF13469">
    <property type="entry name" value="Sulfotransfer_3"/>
    <property type="match status" value="1"/>
</dbReference>
<evidence type="ECO:0000256" key="3">
    <source>
        <dbReference type="ARBA" id="ARBA00022679"/>
    </source>
</evidence>
<protein>
    <recommendedName>
        <fullName evidence="2 5">Protein-tyrosine sulfotransferase</fullName>
        <ecNumber evidence="2 5">2.8.2.20</ecNumber>
    </recommendedName>
</protein>
<evidence type="ECO:0000256" key="2">
    <source>
        <dbReference type="ARBA" id="ARBA00013262"/>
    </source>
</evidence>
<dbReference type="GO" id="GO:0008476">
    <property type="term" value="F:protein-tyrosine sulfotransferase activity"/>
    <property type="evidence" value="ECO:0007669"/>
    <property type="project" value="UniProtKB-EC"/>
</dbReference>
<dbReference type="EC" id="2.8.2.20" evidence="2 5"/>
<comment type="catalytic activity">
    <reaction evidence="4 5">
        <text>L-tyrosyl-[protein] + 3'-phosphoadenylyl sulfate = O-sulfo-L-tyrosine-[protein] + adenosine 3',5'-bisphosphate + H(+)</text>
        <dbReference type="Rhea" id="RHEA:16801"/>
        <dbReference type="Rhea" id="RHEA-COMP:10136"/>
        <dbReference type="Rhea" id="RHEA-COMP:11688"/>
        <dbReference type="ChEBI" id="CHEBI:15378"/>
        <dbReference type="ChEBI" id="CHEBI:46858"/>
        <dbReference type="ChEBI" id="CHEBI:58339"/>
        <dbReference type="ChEBI" id="CHEBI:58343"/>
        <dbReference type="ChEBI" id="CHEBI:65286"/>
        <dbReference type="EC" id="2.8.2.20"/>
    </reaction>
</comment>
<dbReference type="Gene3D" id="3.40.50.300">
    <property type="entry name" value="P-loop containing nucleotide triphosphate hydrolases"/>
    <property type="match status" value="1"/>
</dbReference>
<keyword evidence="3 5" id="KW-0808">Transferase</keyword>
<dbReference type="AlphaFoldDB" id="A0A2G9U265"/>
<dbReference type="GO" id="GO:0005794">
    <property type="term" value="C:Golgi apparatus"/>
    <property type="evidence" value="ECO:0007669"/>
    <property type="project" value="TreeGrafter"/>
</dbReference>
<dbReference type="Proteomes" id="UP000230423">
    <property type="component" value="Unassembled WGS sequence"/>
</dbReference>